<evidence type="ECO:0000256" key="1">
    <source>
        <dbReference type="ARBA" id="ARBA00004141"/>
    </source>
</evidence>
<comment type="similarity">
    <text evidence="2">Belongs to the bile acid:sodium symporter (BASS) (TC 2.A.28) family.</text>
</comment>
<keyword evidence="4 6" id="KW-1133">Transmembrane helix</keyword>
<dbReference type="PANTHER" id="PTHR10361:SF30">
    <property type="entry name" value="SODIUM_METABOLITE COTRANSPORTER BASS6, CHLOROPLASTIC-RELATED"/>
    <property type="match status" value="1"/>
</dbReference>
<feature type="transmembrane region" description="Helical" evidence="6">
    <location>
        <begin position="317"/>
        <end position="335"/>
    </location>
</feature>
<name>A0A1D1ZNU6_AUXPR</name>
<dbReference type="Gene3D" id="1.20.1530.20">
    <property type="match status" value="1"/>
</dbReference>
<proteinExistence type="inferred from homology"/>
<dbReference type="EMBL" id="GDKF01010219">
    <property type="protein sequence ID" value="JAT68403.1"/>
    <property type="molecule type" value="Transcribed_RNA"/>
</dbReference>
<keyword evidence="5 6" id="KW-0472">Membrane</keyword>
<evidence type="ECO:0000256" key="4">
    <source>
        <dbReference type="ARBA" id="ARBA00022989"/>
    </source>
</evidence>
<dbReference type="InterPro" id="IPR038770">
    <property type="entry name" value="Na+/solute_symporter_sf"/>
</dbReference>
<feature type="transmembrane region" description="Helical" evidence="6">
    <location>
        <begin position="124"/>
        <end position="148"/>
    </location>
</feature>
<dbReference type="PANTHER" id="PTHR10361">
    <property type="entry name" value="SODIUM-BILE ACID COTRANSPORTER"/>
    <property type="match status" value="1"/>
</dbReference>
<evidence type="ECO:0000256" key="2">
    <source>
        <dbReference type="ARBA" id="ARBA00006528"/>
    </source>
</evidence>
<comment type="subcellular location">
    <subcellularLocation>
        <location evidence="1">Membrane</location>
        <topology evidence="1">Multi-pass membrane protein</topology>
    </subcellularLocation>
</comment>
<evidence type="ECO:0000313" key="7">
    <source>
        <dbReference type="EMBL" id="JAT68403.1"/>
    </source>
</evidence>
<evidence type="ECO:0000256" key="5">
    <source>
        <dbReference type="ARBA" id="ARBA00023136"/>
    </source>
</evidence>
<feature type="transmembrane region" description="Helical" evidence="6">
    <location>
        <begin position="372"/>
        <end position="396"/>
    </location>
</feature>
<feature type="transmembrane region" description="Helical" evidence="6">
    <location>
        <begin position="217"/>
        <end position="239"/>
    </location>
</feature>
<feature type="transmembrane region" description="Helical" evidence="6">
    <location>
        <begin position="246"/>
        <end position="268"/>
    </location>
</feature>
<feature type="transmembrane region" description="Helical" evidence="6">
    <location>
        <begin position="98"/>
        <end position="118"/>
    </location>
</feature>
<gene>
    <name evidence="7" type="ORF">g.2364</name>
</gene>
<reference evidence="7" key="1">
    <citation type="submission" date="2015-08" db="EMBL/GenBank/DDBJ databases">
        <authorList>
            <person name="Babu N.S."/>
            <person name="Beckwith C.J."/>
            <person name="Beseler K.G."/>
            <person name="Brison A."/>
            <person name="Carone J.V."/>
            <person name="Caskin T.P."/>
            <person name="Diamond M."/>
            <person name="Durham M.E."/>
            <person name="Foxe J.M."/>
            <person name="Go M."/>
            <person name="Henderson B.A."/>
            <person name="Jones I.B."/>
            <person name="McGettigan J.A."/>
            <person name="Micheletti S.J."/>
            <person name="Nasrallah M.E."/>
            <person name="Ortiz D."/>
            <person name="Piller C.R."/>
            <person name="Privatt S.R."/>
            <person name="Schneider S.L."/>
            <person name="Sharp S."/>
            <person name="Smith T.C."/>
            <person name="Stanton J.D."/>
            <person name="Ullery H.E."/>
            <person name="Wilson R.J."/>
            <person name="Serrano M.G."/>
            <person name="Buck G."/>
            <person name="Lee V."/>
            <person name="Wang Y."/>
            <person name="Carvalho R."/>
            <person name="Voegtly L."/>
            <person name="Shi R."/>
            <person name="Duckworth R."/>
            <person name="Johnson A."/>
            <person name="Loviza R."/>
            <person name="Walstead R."/>
            <person name="Shah Z."/>
            <person name="Kiflezghi M."/>
            <person name="Wade K."/>
            <person name="Ball S.L."/>
            <person name="Bradley K.W."/>
            <person name="Asai D.J."/>
            <person name="Bowman C.A."/>
            <person name="Russell D.A."/>
            <person name="Pope W.H."/>
            <person name="Jacobs-Sera D."/>
            <person name="Hendrix R.W."/>
            <person name="Hatfull G.F."/>
        </authorList>
    </citation>
    <scope>NUCLEOTIDE SEQUENCE</scope>
</reference>
<dbReference type="InterPro" id="IPR002657">
    <property type="entry name" value="BilAc:Na_symport/Acr3"/>
</dbReference>
<sequence>MYAAGRGVLVSPTAATTGRCTPIAASQVPFKSARRVNQCPLTKSARTSLDRPSKHSLLHGLRRRSPPMQQCDRAVATRASSAAAGDALPTGPARLEKLADVLTMMFPLWALVSGVVAYRHPASLNWITGAQFEAGVGTLMLAMGLSLTKDDFRKCVSNPVPILCGFAAQYAIMPSLALAISRALGLSPGLSVGLILLGCCPGGQASNIATYVANGDVALSVIMTAASTLAATVMTPLLTSTLAGRFVPVSTAALAASTVKLVLLPTLAGVVLNETLPGLVGRVRPAMPLLAILLTVVLCATPVAQVAPLLALHGASACLPVLLLHTLGYFFGYLLPRVLGFGERTSRTVSIETGMQSAAMGYALSTKHFADVLVAMPSAVSILFMVWIGAALAVVWRLVPIKDDRHAA</sequence>
<accession>A0A1D1ZNU6</accession>
<dbReference type="InterPro" id="IPR004710">
    <property type="entry name" value="Bilac:Na_transpt"/>
</dbReference>
<protein>
    <submittedName>
        <fullName evidence="7">Uncharacterized protein</fullName>
    </submittedName>
</protein>
<evidence type="ECO:0000256" key="3">
    <source>
        <dbReference type="ARBA" id="ARBA00022692"/>
    </source>
</evidence>
<evidence type="ECO:0000256" key="6">
    <source>
        <dbReference type="SAM" id="Phobius"/>
    </source>
</evidence>
<keyword evidence="3 6" id="KW-0812">Transmembrane</keyword>
<organism evidence="7">
    <name type="scientific">Auxenochlorella protothecoides</name>
    <name type="common">Green microalga</name>
    <name type="synonym">Chlorella protothecoides</name>
    <dbReference type="NCBI Taxonomy" id="3075"/>
    <lineage>
        <taxon>Eukaryota</taxon>
        <taxon>Viridiplantae</taxon>
        <taxon>Chlorophyta</taxon>
        <taxon>core chlorophytes</taxon>
        <taxon>Trebouxiophyceae</taxon>
        <taxon>Chlorellales</taxon>
        <taxon>Chlorellaceae</taxon>
        <taxon>Auxenochlorella</taxon>
    </lineage>
</organism>
<feature type="transmembrane region" description="Helical" evidence="6">
    <location>
        <begin position="160"/>
        <end position="180"/>
    </location>
</feature>
<dbReference type="GO" id="GO:0009941">
    <property type="term" value="C:chloroplast envelope"/>
    <property type="evidence" value="ECO:0007669"/>
    <property type="project" value="UniProtKB-ARBA"/>
</dbReference>
<dbReference type="Pfam" id="PF01758">
    <property type="entry name" value="SBF"/>
    <property type="match status" value="1"/>
</dbReference>
<dbReference type="GO" id="GO:0016020">
    <property type="term" value="C:membrane"/>
    <property type="evidence" value="ECO:0007669"/>
    <property type="project" value="UniProtKB-SubCell"/>
</dbReference>
<feature type="transmembrane region" description="Helical" evidence="6">
    <location>
        <begin position="288"/>
        <end position="310"/>
    </location>
</feature>
<dbReference type="AlphaFoldDB" id="A0A1D1ZNU6"/>